<evidence type="ECO:0000256" key="11">
    <source>
        <dbReference type="SAM" id="Phobius"/>
    </source>
</evidence>
<dbReference type="InterPro" id="IPR039428">
    <property type="entry name" value="NUOK/Mnh_C1-like"/>
</dbReference>
<keyword evidence="6 11" id="KW-1133">Transmembrane helix</keyword>
<dbReference type="Pfam" id="PF00420">
    <property type="entry name" value="Oxidored_q2"/>
    <property type="match status" value="1"/>
</dbReference>
<dbReference type="EMBL" id="KF385878">
    <property type="protein sequence ID" value="AHA52592.1"/>
    <property type="molecule type" value="Genomic_DNA"/>
</dbReference>
<dbReference type="GO" id="GO:0016020">
    <property type="term" value="C:membrane"/>
    <property type="evidence" value="ECO:0007669"/>
    <property type="project" value="UniProtKB-SubCell"/>
</dbReference>
<sequence>MYMIIILLFLMSFMLFCLFYKHILMTLISLEFIMVNLMMLMYLNFLHIKLNLFIFSYFLSIAVCESVMGLSLLIYMIRYNGNDYMKILNLIKW</sequence>
<evidence type="ECO:0000256" key="10">
    <source>
        <dbReference type="ARBA" id="ARBA00049551"/>
    </source>
</evidence>
<accession>A0A0A6ZM15</accession>
<feature type="transmembrane region" description="Helical" evidence="11">
    <location>
        <begin position="54"/>
        <end position="77"/>
    </location>
</feature>
<proteinExistence type="inferred from homology"/>
<feature type="transmembrane region" description="Helical" evidence="11">
    <location>
        <begin position="6"/>
        <end position="23"/>
    </location>
</feature>
<evidence type="ECO:0000256" key="3">
    <source>
        <dbReference type="ARBA" id="ARBA00016612"/>
    </source>
</evidence>
<reference evidence="12" key="1">
    <citation type="submission" date="2013-07" db="EMBL/GenBank/DDBJ databases">
        <title>The comparative mitochondrial genomes from Braconidae subfamilies and the phylogeny of the Hymenoptera.</title>
        <authorList>
            <person name="Li Q."/>
            <person name="Wei S.J."/>
            <person name="Chen X.X."/>
        </authorList>
    </citation>
    <scope>NUCLEOTIDE SEQUENCE</scope>
</reference>
<evidence type="ECO:0000256" key="8">
    <source>
        <dbReference type="ARBA" id="ARBA00023136"/>
    </source>
</evidence>
<evidence type="ECO:0000256" key="5">
    <source>
        <dbReference type="ARBA" id="ARBA00022967"/>
    </source>
</evidence>
<organism evidence="12">
    <name type="scientific">Sigalphus bicolor</name>
    <dbReference type="NCBI Taxonomy" id="515846"/>
    <lineage>
        <taxon>Eukaryota</taxon>
        <taxon>Metazoa</taxon>
        <taxon>Ecdysozoa</taxon>
        <taxon>Arthropoda</taxon>
        <taxon>Hexapoda</taxon>
        <taxon>Insecta</taxon>
        <taxon>Pterygota</taxon>
        <taxon>Neoptera</taxon>
        <taxon>Endopterygota</taxon>
        <taxon>Hymenoptera</taxon>
        <taxon>Apocrita</taxon>
        <taxon>Ichneumonoidea</taxon>
        <taxon>Braconidae</taxon>
        <taxon>Sigalphinae</taxon>
        <taxon>Sigalphus</taxon>
    </lineage>
</organism>
<evidence type="ECO:0000313" key="12">
    <source>
        <dbReference type="EMBL" id="AHA52592.1"/>
    </source>
</evidence>
<dbReference type="Gene3D" id="1.10.287.3510">
    <property type="match status" value="1"/>
</dbReference>
<geneLocation type="mitochondrion" evidence="12"/>
<evidence type="ECO:0000256" key="6">
    <source>
        <dbReference type="ARBA" id="ARBA00022989"/>
    </source>
</evidence>
<comment type="catalytic activity">
    <reaction evidence="10">
        <text>a ubiquinone + NADH + 5 H(+)(in) = a ubiquinol + NAD(+) + 4 H(+)(out)</text>
        <dbReference type="Rhea" id="RHEA:29091"/>
        <dbReference type="Rhea" id="RHEA-COMP:9565"/>
        <dbReference type="Rhea" id="RHEA-COMP:9566"/>
        <dbReference type="ChEBI" id="CHEBI:15378"/>
        <dbReference type="ChEBI" id="CHEBI:16389"/>
        <dbReference type="ChEBI" id="CHEBI:17976"/>
        <dbReference type="ChEBI" id="CHEBI:57540"/>
        <dbReference type="ChEBI" id="CHEBI:57945"/>
        <dbReference type="EC" id="7.1.1.2"/>
    </reaction>
</comment>
<comment type="similarity">
    <text evidence="2">Belongs to the complex I subunit 4L family.</text>
</comment>
<keyword evidence="5" id="KW-1278">Translocase</keyword>
<dbReference type="AlphaFoldDB" id="A0A0A6ZM15"/>
<keyword evidence="4 11" id="KW-0812">Transmembrane</keyword>
<evidence type="ECO:0000256" key="2">
    <source>
        <dbReference type="ARBA" id="ARBA00010519"/>
    </source>
</evidence>
<keyword evidence="12" id="KW-0496">Mitochondrion</keyword>
<evidence type="ECO:0000256" key="9">
    <source>
        <dbReference type="ARBA" id="ARBA00031586"/>
    </source>
</evidence>
<evidence type="ECO:0000256" key="4">
    <source>
        <dbReference type="ARBA" id="ARBA00022692"/>
    </source>
</evidence>
<evidence type="ECO:0000256" key="1">
    <source>
        <dbReference type="ARBA" id="ARBA00004141"/>
    </source>
</evidence>
<protein>
    <recommendedName>
        <fullName evidence="3">NADH-ubiquinone oxidoreductase chain 4L</fullName>
    </recommendedName>
    <alternativeName>
        <fullName evidence="9">NADH dehydrogenase subunit 4L</fullName>
    </alternativeName>
</protein>
<dbReference type="GO" id="GO:0008137">
    <property type="term" value="F:NADH dehydrogenase (ubiquinone) activity"/>
    <property type="evidence" value="ECO:0007669"/>
    <property type="project" value="UniProtKB-EC"/>
</dbReference>
<name>A0A0A6ZM15_9HYME</name>
<evidence type="ECO:0000256" key="7">
    <source>
        <dbReference type="ARBA" id="ARBA00023027"/>
    </source>
</evidence>
<keyword evidence="8 11" id="KW-0472">Membrane</keyword>
<gene>
    <name evidence="12" type="primary">ND4L</name>
</gene>
<feature type="transmembrane region" description="Helical" evidence="11">
    <location>
        <begin position="30"/>
        <end position="48"/>
    </location>
</feature>
<keyword evidence="7" id="KW-0520">NAD</keyword>
<comment type="subcellular location">
    <subcellularLocation>
        <location evidence="1">Membrane</location>
        <topology evidence="1">Multi-pass membrane protein</topology>
    </subcellularLocation>
</comment>